<reference evidence="10" key="1">
    <citation type="submission" date="2024-02" db="EMBL/GenBank/DDBJ databases">
        <authorList>
            <consortium name="ELIXIR-Norway"/>
            <consortium name="Elixir Norway"/>
        </authorList>
    </citation>
    <scope>NUCLEOTIDE SEQUENCE</scope>
</reference>
<proteinExistence type="inferred from homology"/>
<dbReference type="Pfam" id="PF00639">
    <property type="entry name" value="Rotamase"/>
    <property type="match status" value="1"/>
</dbReference>
<dbReference type="PROSITE" id="PS50198">
    <property type="entry name" value="PPIC_PPIASE_2"/>
    <property type="match status" value="1"/>
</dbReference>
<feature type="compositionally biased region" description="Polar residues" evidence="8">
    <location>
        <begin position="141"/>
        <end position="155"/>
    </location>
</feature>
<evidence type="ECO:0000313" key="10">
    <source>
        <dbReference type="EMBL" id="CAK9225580.1"/>
    </source>
</evidence>
<evidence type="ECO:0000256" key="1">
    <source>
        <dbReference type="ARBA" id="ARBA00000971"/>
    </source>
</evidence>
<dbReference type="InterPro" id="IPR046357">
    <property type="entry name" value="PPIase_dom_sf"/>
</dbReference>
<dbReference type="Gene3D" id="3.10.50.40">
    <property type="match status" value="1"/>
</dbReference>
<comment type="catalytic activity">
    <reaction evidence="1">
        <text>[protein]-peptidylproline (omega=180) = [protein]-peptidylproline (omega=0)</text>
        <dbReference type="Rhea" id="RHEA:16237"/>
        <dbReference type="Rhea" id="RHEA-COMP:10747"/>
        <dbReference type="Rhea" id="RHEA-COMP:10748"/>
        <dbReference type="ChEBI" id="CHEBI:83833"/>
        <dbReference type="ChEBI" id="CHEBI:83834"/>
        <dbReference type="EC" id="5.2.1.8"/>
    </reaction>
</comment>
<keyword evidence="11" id="KW-1185">Reference proteome</keyword>
<keyword evidence="4 7" id="KW-0697">Rotamase</keyword>
<dbReference type="SUPFAM" id="SSF54534">
    <property type="entry name" value="FKBP-like"/>
    <property type="match status" value="1"/>
</dbReference>
<dbReference type="InterPro" id="IPR043323">
    <property type="entry name" value="PIN4"/>
</dbReference>
<dbReference type="PANTHER" id="PTHR45995">
    <property type="match status" value="1"/>
</dbReference>
<dbReference type="InterPro" id="IPR023058">
    <property type="entry name" value="PPIase_PpiC_CS"/>
</dbReference>
<evidence type="ECO:0000256" key="5">
    <source>
        <dbReference type="ARBA" id="ARBA00023235"/>
    </source>
</evidence>
<evidence type="ECO:0000256" key="3">
    <source>
        <dbReference type="ARBA" id="ARBA00013194"/>
    </source>
</evidence>
<keyword evidence="5 7" id="KW-0413">Isomerase</keyword>
<evidence type="ECO:0000256" key="6">
    <source>
        <dbReference type="ARBA" id="ARBA00030737"/>
    </source>
</evidence>
<dbReference type="InterPro" id="IPR000297">
    <property type="entry name" value="PPIase_PpiC"/>
</dbReference>
<evidence type="ECO:0000256" key="8">
    <source>
        <dbReference type="SAM" id="MobiDB-lite"/>
    </source>
</evidence>
<evidence type="ECO:0000256" key="4">
    <source>
        <dbReference type="ARBA" id="ARBA00023110"/>
    </source>
</evidence>
<evidence type="ECO:0000259" key="9">
    <source>
        <dbReference type="PROSITE" id="PS50198"/>
    </source>
</evidence>
<feature type="region of interest" description="Disordered" evidence="8">
    <location>
        <begin position="75"/>
        <end position="100"/>
    </location>
</feature>
<sequence>MASKIRQESIQALPLVRELAFRESYRNEKALQLVLEKEIRAVHPSANAPHGTLTPGPMKTRPPPMTMEGRRFMAKGASKMSAADEEKYQNDSPSSHDAAFQEARRRGSIFKDLLIRPAHLVALDEARRYSRSSLYGGSLNVGDSSSYPIENSHTGRASHTRHNSFVERRKSSTSFQPSDSKRKSSFSVAFNRTKTLTEKKGKGAAQIEVEERLQARRESKMDAMGTCSYVKVRHILTGRMGLIAEIYKKMQTEFLDIGFKVPPNHFAQLAQKYSECKSYKNGGDLGWIPRAKLGTAGPFQEVAFSTPVGSISAPFRSVQGYHILLIEGRKN</sequence>
<organism evidence="10 11">
    <name type="scientific">Sphagnum troendelagicum</name>
    <dbReference type="NCBI Taxonomy" id="128251"/>
    <lineage>
        <taxon>Eukaryota</taxon>
        <taxon>Viridiplantae</taxon>
        <taxon>Streptophyta</taxon>
        <taxon>Embryophyta</taxon>
        <taxon>Bryophyta</taxon>
        <taxon>Sphagnophytina</taxon>
        <taxon>Sphagnopsida</taxon>
        <taxon>Sphagnales</taxon>
        <taxon>Sphagnaceae</taxon>
        <taxon>Sphagnum</taxon>
    </lineage>
</organism>
<feature type="region of interest" description="Disordered" evidence="8">
    <location>
        <begin position="134"/>
        <end position="181"/>
    </location>
</feature>
<protein>
    <recommendedName>
        <fullName evidence="3">peptidylprolyl isomerase</fullName>
        <ecNumber evidence="3">5.2.1.8</ecNumber>
    </recommendedName>
    <alternativeName>
        <fullName evidence="6">Parvulin-14</fullName>
    </alternativeName>
</protein>
<dbReference type="EC" id="5.2.1.8" evidence="3"/>
<name>A0ABP0UMF2_9BRYO</name>
<dbReference type="Proteomes" id="UP001497512">
    <property type="component" value="Chromosome 5"/>
</dbReference>
<dbReference type="EMBL" id="OZ019897">
    <property type="protein sequence ID" value="CAK9225580.1"/>
    <property type="molecule type" value="Genomic_DNA"/>
</dbReference>
<evidence type="ECO:0000313" key="11">
    <source>
        <dbReference type="Proteomes" id="UP001497512"/>
    </source>
</evidence>
<evidence type="ECO:0000256" key="2">
    <source>
        <dbReference type="ARBA" id="ARBA00010242"/>
    </source>
</evidence>
<dbReference type="PROSITE" id="PS01096">
    <property type="entry name" value="PPIC_PPIASE_1"/>
    <property type="match status" value="1"/>
</dbReference>
<feature type="domain" description="PpiC" evidence="9">
    <location>
        <begin position="227"/>
        <end position="328"/>
    </location>
</feature>
<comment type="similarity">
    <text evidence="2">Belongs to the PpiC/parvulin rotamase family. PIN4 subfamily.</text>
</comment>
<gene>
    <name evidence="10" type="ORF">CSSPTR1EN2_LOCUS17694</name>
</gene>
<accession>A0ABP0UMF2</accession>
<evidence type="ECO:0000256" key="7">
    <source>
        <dbReference type="PROSITE-ProRule" id="PRU00278"/>
    </source>
</evidence>